<protein>
    <submittedName>
        <fullName evidence="1">Uncharacterized protein</fullName>
    </submittedName>
</protein>
<evidence type="ECO:0000313" key="2">
    <source>
        <dbReference type="Proteomes" id="UP000240974"/>
    </source>
</evidence>
<accession>A0A2T3G749</accession>
<organism evidence="1 2">
    <name type="scientific">Faecalibacillus intestinalis</name>
    <dbReference type="NCBI Taxonomy" id="1982626"/>
    <lineage>
        <taxon>Bacteria</taxon>
        <taxon>Bacillati</taxon>
        <taxon>Bacillota</taxon>
        <taxon>Erysipelotrichia</taxon>
        <taxon>Erysipelotrichales</taxon>
        <taxon>Coprobacillaceae</taxon>
        <taxon>Faecalibacillus</taxon>
    </lineage>
</organism>
<reference evidence="1 2" key="1">
    <citation type="journal article" date="2019" name="Int. J. Syst. Evol. Microbiol.">
        <title>Faecalibacillus intestinalis gen. nov., sp. nov. and Faecalibacillus faecis sp. nov., isolated from human faeces.</title>
        <authorList>
            <person name="Seo B."/>
            <person name="Jeon K."/>
            <person name="Baek I."/>
            <person name="Lee Y.M."/>
            <person name="Baek K."/>
            <person name="Ko G."/>
        </authorList>
    </citation>
    <scope>NUCLEOTIDE SEQUENCE [LARGE SCALE GENOMIC DNA]</scope>
    <source>
        <strain evidence="1 2">SNUG30099</strain>
    </source>
</reference>
<sequence length="61" mass="7468">MVNDPHYYHYVHRITGLLSLLPPPPCSFYHNVQTFKEKNHFLHNKKIDFIKKEDNIWYLLI</sequence>
<dbReference type="EMBL" id="PYLQ01000001">
    <property type="protein sequence ID" value="PST43380.1"/>
    <property type="molecule type" value="Genomic_DNA"/>
</dbReference>
<proteinExistence type="predicted"/>
<keyword evidence="2" id="KW-1185">Reference proteome</keyword>
<gene>
    <name evidence="1" type="ORF">C7U54_01325</name>
</gene>
<name>A0A2T3G749_9FIRM</name>
<evidence type="ECO:0000313" key="1">
    <source>
        <dbReference type="EMBL" id="PST43380.1"/>
    </source>
</evidence>
<dbReference type="AlphaFoldDB" id="A0A2T3G749"/>
<comment type="caution">
    <text evidence="1">The sequence shown here is derived from an EMBL/GenBank/DDBJ whole genome shotgun (WGS) entry which is preliminary data.</text>
</comment>
<dbReference type="Proteomes" id="UP000240974">
    <property type="component" value="Unassembled WGS sequence"/>
</dbReference>